<name>A0AAD4HJH1_9AGAM</name>
<dbReference type="EMBL" id="JABBWK010000037">
    <property type="protein sequence ID" value="KAG1898797.1"/>
    <property type="molecule type" value="Genomic_DNA"/>
</dbReference>
<dbReference type="RefSeq" id="XP_041224373.1">
    <property type="nucleotide sequence ID" value="XM_041364388.1"/>
</dbReference>
<proteinExistence type="predicted"/>
<dbReference type="AlphaFoldDB" id="A0AAD4HJH1"/>
<reference evidence="2" key="1">
    <citation type="journal article" date="2020" name="New Phytol.">
        <title>Comparative genomics reveals dynamic genome evolution in host specialist ectomycorrhizal fungi.</title>
        <authorList>
            <person name="Lofgren L.A."/>
            <person name="Nguyen N.H."/>
            <person name="Vilgalys R."/>
            <person name="Ruytinx J."/>
            <person name="Liao H.L."/>
            <person name="Branco S."/>
            <person name="Kuo A."/>
            <person name="LaButti K."/>
            <person name="Lipzen A."/>
            <person name="Andreopoulos W."/>
            <person name="Pangilinan J."/>
            <person name="Riley R."/>
            <person name="Hundley H."/>
            <person name="Na H."/>
            <person name="Barry K."/>
            <person name="Grigoriev I.V."/>
            <person name="Stajich J.E."/>
            <person name="Kennedy P.G."/>
        </authorList>
    </citation>
    <scope>NUCLEOTIDE SEQUENCE</scope>
    <source>
        <strain evidence="2">FC203</strain>
    </source>
</reference>
<keyword evidence="3" id="KW-1185">Reference proteome</keyword>
<dbReference type="Pfam" id="PF20722">
    <property type="entry name" value="DUF6830"/>
    <property type="match status" value="1"/>
</dbReference>
<dbReference type="GeneID" id="64658686"/>
<evidence type="ECO:0000313" key="2">
    <source>
        <dbReference type="EMBL" id="KAG1898797.1"/>
    </source>
</evidence>
<sequence length="608" mass="68828">MAWEGMVHASWMASHAIPIILGSDKTPITRLTGGIEMHPVFVTIGNIDSEVHSKATLRAWRCIAYIPVVKFRVHPDYQSILQARLWHKCMDLVCANLKAAAKDGCFMPNPSRYICHVFTPLVAHVCDLPEATMIAAVSKNSSPLTMTTQADFGNGILHPPRITHINQMTGREHRDIQRTIVASIAGVVPPRFIHAIRALMEFFYLAQNPVHSPQSLQSMVQALSDFHSFKDTIVQAEARKGKKGIKEDFFIPKLELLQSFDGTIKKLGTLMQFSADVTERLLITHCKDLFPRTSQQIKDFMEQCVRILNRQESMEMFGLYTLLTSRGASLVNAIHAEDEDITTTNPALSWVSRVLPDEVRSIHGPRPVRNHFLKGILSEDALTTFQLNVAPDYKSLSLSEIRRKYAVLDFDRALANFICHSSVSSGEHSRWDPKYGRFQVWHKFRLQLHSAFQPRVIMPSRVVQAYPPSDDFPLGNCDSVLIDAMGTNGKMTSYIAQVQLIFQPIVRRGSNLELPLYLSDPLLYIQFFCFISSPDDRPELTMWTVERAYTQDENGNHYVTHAVELIPVYGEAVANSVSSATCLEHYECFFLNSFADKESYHMFSTKFV</sequence>
<dbReference type="Pfam" id="PF18759">
    <property type="entry name" value="Plavaka"/>
    <property type="match status" value="1"/>
</dbReference>
<evidence type="ECO:0000259" key="1">
    <source>
        <dbReference type="Pfam" id="PF20722"/>
    </source>
</evidence>
<dbReference type="InterPro" id="IPR041078">
    <property type="entry name" value="Plavaka"/>
</dbReference>
<dbReference type="Proteomes" id="UP001195769">
    <property type="component" value="Unassembled WGS sequence"/>
</dbReference>
<comment type="caution">
    <text evidence="2">The sequence shown here is derived from an EMBL/GenBank/DDBJ whole genome shotgun (WGS) entry which is preliminary data.</text>
</comment>
<evidence type="ECO:0000313" key="3">
    <source>
        <dbReference type="Proteomes" id="UP001195769"/>
    </source>
</evidence>
<organism evidence="2 3">
    <name type="scientific">Suillus fuscotomentosus</name>
    <dbReference type="NCBI Taxonomy" id="1912939"/>
    <lineage>
        <taxon>Eukaryota</taxon>
        <taxon>Fungi</taxon>
        <taxon>Dikarya</taxon>
        <taxon>Basidiomycota</taxon>
        <taxon>Agaricomycotina</taxon>
        <taxon>Agaricomycetes</taxon>
        <taxon>Agaricomycetidae</taxon>
        <taxon>Boletales</taxon>
        <taxon>Suillineae</taxon>
        <taxon>Suillaceae</taxon>
        <taxon>Suillus</taxon>
    </lineage>
</organism>
<protein>
    <recommendedName>
        <fullName evidence="1">DUF6830 domain-containing protein</fullName>
    </recommendedName>
</protein>
<dbReference type="InterPro" id="IPR049233">
    <property type="entry name" value="DUF6830"/>
</dbReference>
<gene>
    <name evidence="2" type="ORF">F5891DRAFT_1129379</name>
</gene>
<accession>A0AAD4HJH1</accession>
<feature type="domain" description="DUF6830" evidence="1">
    <location>
        <begin position="382"/>
        <end position="483"/>
    </location>
</feature>